<dbReference type="Gene3D" id="1.20.1370.10">
    <property type="entry name" value="Hemocyanin, N-terminal domain"/>
    <property type="match status" value="1"/>
</dbReference>
<dbReference type="InterPro" id="IPR037020">
    <property type="entry name" value="Hemocyanin_C_sf"/>
</dbReference>
<dbReference type="STRING" id="112268.A0A182WQI2"/>
<keyword evidence="9" id="KW-1015">Disulfide bond</keyword>
<comment type="subcellular location">
    <subcellularLocation>
        <location evidence="2">Secreted</location>
    </subcellularLocation>
</comment>
<dbReference type="GO" id="GO:0046872">
    <property type="term" value="F:metal ion binding"/>
    <property type="evidence" value="ECO:0007669"/>
    <property type="project" value="UniProtKB-KW"/>
</dbReference>
<proteinExistence type="inferred from homology"/>
<dbReference type="SUPFAM" id="SSF81296">
    <property type="entry name" value="E set domains"/>
    <property type="match status" value="1"/>
</dbReference>
<evidence type="ECO:0000256" key="4">
    <source>
        <dbReference type="ARBA" id="ARBA00022525"/>
    </source>
</evidence>
<dbReference type="VEuPathDB" id="VectorBase:AMIN015474"/>
<dbReference type="InterPro" id="IPR008922">
    <property type="entry name" value="Di-copper_centre_dom_sf"/>
</dbReference>
<evidence type="ECO:0000256" key="7">
    <source>
        <dbReference type="ARBA" id="ARBA00023008"/>
    </source>
</evidence>
<dbReference type="Pfam" id="PF03722">
    <property type="entry name" value="Hemocyanin_N"/>
    <property type="match status" value="1"/>
</dbReference>
<dbReference type="PROSITE" id="PS00210">
    <property type="entry name" value="HEMOCYANIN_2"/>
    <property type="match status" value="1"/>
</dbReference>
<evidence type="ECO:0000256" key="3">
    <source>
        <dbReference type="ARBA" id="ARBA00009928"/>
    </source>
</evidence>
<dbReference type="InterPro" id="IPR014756">
    <property type="entry name" value="Ig_E-set"/>
</dbReference>
<keyword evidence="12" id="KW-1185">Reference proteome</keyword>
<sequence>MSSDNRKLLALLQRPLEPTFYPKDNGKTLIDLPDSYLTERYKPLGDSLQTRFSSDADTRIAVRASAVPDFAFAEAIPRRGDFSLFIPKHRKIAGDLIELFISQPDVDTLMSVGSFARDRLNPILFQYAMAVALQHRADTKNLNIPSFLELFPDSFVDPTVFPQLREEGAVVAQKDRITIDIQMNFTASDREDEQRLAYFREDIGVNLHHWHWHLVYPGEGPNNVVNKDRRGELFYYMHQQLIARYNVDRFCNRLARVRPLTSLREALPEGYFPKIVRSFTNRAFPARPQNTILRDLNRIEEDVVLTINDIERWGSRIAESIDGGYVVAPGGNRIPLNEQTGIDVLGNIMEPSALSVNSQYYGNYHGHMHNLIAYSHDPENRFLEGYGVVGEFQTAMRDPAFYRLHAQVDNMFHRYKRTLQPYNANQLGYAGVQIQSFGVQLNRANAPANVLLTYWQRSQINLATGLDFGPEGNVFASFTHLQHAPFTYRFTVNNTSGAARRGTCRIFIAPKVDERNTPLTMDEQRLLMVELDKFRVNLTPGTNNLVRRSEQSSVTIPYERTFRPMALSNINQPETEQFRFCNCGWPHHLLLPKGSAEGMKFDLFLMISNFADDTVNQEFDENINCNDSHSFCGIRDQLYPDKRHMGYPFDRRIPTAVRTLVDFTRPNSNMSNIEVNVRFTNTVIART</sequence>
<keyword evidence="5" id="KW-0479">Metal-binding</keyword>
<protein>
    <recommendedName>
        <fullName evidence="10">Tyrosinase copper-binding domain-containing protein</fullName>
    </recommendedName>
</protein>
<dbReference type="InterPro" id="IPR005204">
    <property type="entry name" value="Hemocyanin_N"/>
</dbReference>
<dbReference type="PANTHER" id="PTHR11511:SF24">
    <property type="entry name" value="GH04080P"/>
    <property type="match status" value="1"/>
</dbReference>
<dbReference type="InterPro" id="IPR013788">
    <property type="entry name" value="Hemocyanin/hexamerin"/>
</dbReference>
<evidence type="ECO:0000256" key="1">
    <source>
        <dbReference type="ARBA" id="ARBA00001973"/>
    </source>
</evidence>
<evidence type="ECO:0000256" key="9">
    <source>
        <dbReference type="ARBA" id="ARBA00023157"/>
    </source>
</evidence>
<evidence type="ECO:0000256" key="6">
    <source>
        <dbReference type="ARBA" id="ARBA00023002"/>
    </source>
</evidence>
<accession>A0A182WQI2</accession>
<dbReference type="Pfam" id="PF00372">
    <property type="entry name" value="Hemocyanin_M"/>
    <property type="match status" value="1"/>
</dbReference>
<comment type="similarity">
    <text evidence="3">Belongs to the tyrosinase family.</text>
</comment>
<dbReference type="Gene3D" id="1.10.1280.10">
    <property type="entry name" value="Di-copper center containing domain from catechol oxidase"/>
    <property type="match status" value="1"/>
</dbReference>
<dbReference type="SUPFAM" id="SSF48050">
    <property type="entry name" value="Hemocyanin, N-terminal domain"/>
    <property type="match status" value="1"/>
</dbReference>
<dbReference type="EnsemblMetazoa" id="AMIN015474-RA">
    <property type="protein sequence ID" value="AMIN015474-PA"/>
    <property type="gene ID" value="AMIN015474"/>
</dbReference>
<evidence type="ECO:0000313" key="12">
    <source>
        <dbReference type="Proteomes" id="UP000075920"/>
    </source>
</evidence>
<dbReference type="PROSITE" id="PS00498">
    <property type="entry name" value="TYROSINASE_2"/>
    <property type="match status" value="1"/>
</dbReference>
<dbReference type="PANTHER" id="PTHR11511">
    <property type="entry name" value="LARVAL STORAGE PROTEIN/PHENOLOXIDASE"/>
    <property type="match status" value="1"/>
</dbReference>
<keyword evidence="8" id="KW-0503">Monooxygenase</keyword>
<dbReference type="InterPro" id="IPR036697">
    <property type="entry name" value="Hemocyanin_N_sf"/>
</dbReference>
<dbReference type="Proteomes" id="UP000075920">
    <property type="component" value="Unassembled WGS sequence"/>
</dbReference>
<comment type="cofactor">
    <cofactor evidence="1">
        <name>Cu(2+)</name>
        <dbReference type="ChEBI" id="CHEBI:29036"/>
    </cofactor>
</comment>
<dbReference type="GO" id="GO:0005576">
    <property type="term" value="C:extracellular region"/>
    <property type="evidence" value="ECO:0007669"/>
    <property type="project" value="UniProtKB-SubCell"/>
</dbReference>
<dbReference type="GO" id="GO:0004097">
    <property type="term" value="F:catechol oxidase activity"/>
    <property type="evidence" value="ECO:0007669"/>
    <property type="project" value="UniProtKB-ARBA"/>
</dbReference>
<feature type="domain" description="Tyrosinase copper-binding" evidence="10">
    <location>
        <begin position="398"/>
        <end position="409"/>
    </location>
</feature>
<organism evidence="11 12">
    <name type="scientific">Anopheles minimus</name>
    <dbReference type="NCBI Taxonomy" id="112268"/>
    <lineage>
        <taxon>Eukaryota</taxon>
        <taxon>Metazoa</taxon>
        <taxon>Ecdysozoa</taxon>
        <taxon>Arthropoda</taxon>
        <taxon>Hexapoda</taxon>
        <taxon>Insecta</taxon>
        <taxon>Pterygota</taxon>
        <taxon>Neoptera</taxon>
        <taxon>Endopterygota</taxon>
        <taxon>Diptera</taxon>
        <taxon>Nematocera</taxon>
        <taxon>Culicoidea</taxon>
        <taxon>Culicidae</taxon>
        <taxon>Anophelinae</taxon>
        <taxon>Anopheles</taxon>
    </lineage>
</organism>
<dbReference type="Pfam" id="PF03723">
    <property type="entry name" value="Hemocyanin_C"/>
    <property type="match status" value="1"/>
</dbReference>
<dbReference type="InterPro" id="IPR005203">
    <property type="entry name" value="Hemocyanin_C"/>
</dbReference>
<dbReference type="PROSITE" id="PS00209">
    <property type="entry name" value="HEMOCYANIN_1"/>
    <property type="match status" value="1"/>
</dbReference>
<reference evidence="11" key="2">
    <citation type="submission" date="2020-05" db="UniProtKB">
        <authorList>
            <consortium name="EnsemblMetazoa"/>
        </authorList>
    </citation>
    <scope>IDENTIFICATION</scope>
    <source>
        <strain evidence="11">MINIMUS1</strain>
    </source>
</reference>
<dbReference type="Gene3D" id="2.60.40.1520">
    <property type="entry name" value="Hemocyanin, C-terminal domain"/>
    <property type="match status" value="1"/>
</dbReference>
<reference evidence="12" key="1">
    <citation type="submission" date="2013-03" db="EMBL/GenBank/DDBJ databases">
        <title>The Genome Sequence of Anopheles minimus MINIMUS1.</title>
        <authorList>
            <consortium name="The Broad Institute Genomics Platform"/>
            <person name="Neafsey D.E."/>
            <person name="Walton C."/>
            <person name="Walker B."/>
            <person name="Young S.K."/>
            <person name="Zeng Q."/>
            <person name="Gargeya S."/>
            <person name="Fitzgerald M."/>
            <person name="Haas B."/>
            <person name="Abouelleil A."/>
            <person name="Allen A.W."/>
            <person name="Alvarado L."/>
            <person name="Arachchi H.M."/>
            <person name="Berlin A.M."/>
            <person name="Chapman S.B."/>
            <person name="Gainer-Dewar J."/>
            <person name="Goldberg J."/>
            <person name="Griggs A."/>
            <person name="Gujja S."/>
            <person name="Hansen M."/>
            <person name="Howarth C."/>
            <person name="Imamovic A."/>
            <person name="Ireland A."/>
            <person name="Larimer J."/>
            <person name="McCowan C."/>
            <person name="Murphy C."/>
            <person name="Pearson M."/>
            <person name="Poon T.W."/>
            <person name="Priest M."/>
            <person name="Roberts A."/>
            <person name="Saif S."/>
            <person name="Shea T."/>
            <person name="Sisk P."/>
            <person name="Sykes S."/>
            <person name="Wortman J."/>
            <person name="Nusbaum C."/>
            <person name="Birren B."/>
        </authorList>
    </citation>
    <scope>NUCLEOTIDE SEQUENCE [LARGE SCALE GENOMIC DNA]</scope>
    <source>
        <strain evidence="12">MINIMUS1</strain>
    </source>
</reference>
<evidence type="ECO:0000256" key="5">
    <source>
        <dbReference type="ARBA" id="ARBA00022723"/>
    </source>
</evidence>
<keyword evidence="6" id="KW-0560">Oxidoreductase</keyword>
<evidence type="ECO:0000256" key="8">
    <source>
        <dbReference type="ARBA" id="ARBA00023033"/>
    </source>
</evidence>
<dbReference type="SUPFAM" id="SSF48056">
    <property type="entry name" value="Di-copper centre-containing domain"/>
    <property type="match status" value="1"/>
</dbReference>
<dbReference type="PRINTS" id="PR00187">
    <property type="entry name" value="HAEMOCYANIN"/>
</dbReference>
<keyword evidence="4" id="KW-0964">Secreted</keyword>
<dbReference type="InterPro" id="IPR002227">
    <property type="entry name" value="Tyrosinase_Cu-bd"/>
</dbReference>
<dbReference type="FunFam" id="2.60.40.1520:FF:000001">
    <property type="entry name" value="Hemocyanin subunit 2"/>
    <property type="match status" value="1"/>
</dbReference>
<dbReference type="InterPro" id="IPR000896">
    <property type="entry name" value="Hemocyanin/hexamerin_mid_dom"/>
</dbReference>
<keyword evidence="7" id="KW-0186">Copper</keyword>
<evidence type="ECO:0000256" key="2">
    <source>
        <dbReference type="ARBA" id="ARBA00004613"/>
    </source>
</evidence>
<evidence type="ECO:0000313" key="11">
    <source>
        <dbReference type="EnsemblMetazoa" id="AMIN015474-PA"/>
    </source>
</evidence>
<evidence type="ECO:0000259" key="10">
    <source>
        <dbReference type="PROSITE" id="PS00498"/>
    </source>
</evidence>
<name>A0A182WQI2_9DIPT</name>
<dbReference type="AlphaFoldDB" id="A0A182WQI2"/>